<keyword evidence="1" id="KW-0805">Transcription regulation</keyword>
<keyword evidence="7" id="KW-1185">Reference proteome</keyword>
<evidence type="ECO:0000256" key="3">
    <source>
        <dbReference type="ARBA" id="ARBA00023163"/>
    </source>
</evidence>
<feature type="region of interest" description="Disordered" evidence="5">
    <location>
        <begin position="272"/>
        <end position="308"/>
    </location>
</feature>
<protein>
    <recommendedName>
        <fullName evidence="8">Transcription factor domain-containing protein</fullName>
    </recommendedName>
</protein>
<dbReference type="CDD" id="cd12148">
    <property type="entry name" value="fungal_TF_MHR"/>
    <property type="match status" value="1"/>
</dbReference>
<keyword evidence="3" id="KW-0804">Transcription</keyword>
<dbReference type="GO" id="GO:0000435">
    <property type="term" value="P:positive regulation of transcription from RNA polymerase II promoter by galactose"/>
    <property type="evidence" value="ECO:0007669"/>
    <property type="project" value="TreeGrafter"/>
</dbReference>
<keyword evidence="4" id="KW-0539">Nucleus</keyword>
<evidence type="ECO:0000256" key="5">
    <source>
        <dbReference type="SAM" id="MobiDB-lite"/>
    </source>
</evidence>
<dbReference type="RefSeq" id="XP_024751705.1">
    <property type="nucleotide sequence ID" value="XM_024896911.1"/>
</dbReference>
<gene>
    <name evidence="6" type="ORF">BBK36DRAFT_1195821</name>
</gene>
<evidence type="ECO:0000313" key="7">
    <source>
        <dbReference type="Proteomes" id="UP000241546"/>
    </source>
</evidence>
<evidence type="ECO:0000256" key="2">
    <source>
        <dbReference type="ARBA" id="ARBA00023125"/>
    </source>
</evidence>
<organism evidence="6 7">
    <name type="scientific">Trichoderma citrinoviride</name>
    <dbReference type="NCBI Taxonomy" id="58853"/>
    <lineage>
        <taxon>Eukaryota</taxon>
        <taxon>Fungi</taxon>
        <taxon>Dikarya</taxon>
        <taxon>Ascomycota</taxon>
        <taxon>Pezizomycotina</taxon>
        <taxon>Sordariomycetes</taxon>
        <taxon>Hypocreomycetidae</taxon>
        <taxon>Hypocreales</taxon>
        <taxon>Hypocreaceae</taxon>
        <taxon>Trichoderma</taxon>
    </lineage>
</organism>
<dbReference type="GO" id="GO:0000978">
    <property type="term" value="F:RNA polymerase II cis-regulatory region sequence-specific DNA binding"/>
    <property type="evidence" value="ECO:0007669"/>
    <property type="project" value="TreeGrafter"/>
</dbReference>
<name>A0A2T4BGE5_9HYPO</name>
<dbReference type="OrthoDB" id="424974at2759"/>
<dbReference type="PANTHER" id="PTHR47424">
    <property type="entry name" value="REGULATORY PROTEIN GAL4"/>
    <property type="match status" value="1"/>
</dbReference>
<dbReference type="GO" id="GO:0005634">
    <property type="term" value="C:nucleus"/>
    <property type="evidence" value="ECO:0007669"/>
    <property type="project" value="TreeGrafter"/>
</dbReference>
<dbReference type="AlphaFoldDB" id="A0A2T4BGE5"/>
<proteinExistence type="predicted"/>
<dbReference type="GO" id="GO:0000981">
    <property type="term" value="F:DNA-binding transcription factor activity, RNA polymerase II-specific"/>
    <property type="evidence" value="ECO:0007669"/>
    <property type="project" value="TreeGrafter"/>
</dbReference>
<dbReference type="PANTHER" id="PTHR47424:SF3">
    <property type="entry name" value="REGULATORY PROTEIN GAL4"/>
    <property type="match status" value="1"/>
</dbReference>
<evidence type="ECO:0000313" key="6">
    <source>
        <dbReference type="EMBL" id="PTB68385.1"/>
    </source>
</evidence>
<reference evidence="7" key="1">
    <citation type="submission" date="2016-07" db="EMBL/GenBank/DDBJ databases">
        <title>Multiple horizontal gene transfer events from other fungi enriched the ability of initially mycotrophic Trichoderma (Ascomycota) to feed on dead plant biomass.</title>
        <authorList>
            <consortium name="DOE Joint Genome Institute"/>
            <person name="Atanasova L."/>
            <person name="Chenthamara K."/>
            <person name="Zhang J."/>
            <person name="Grujic M."/>
            <person name="Henrissat B."/>
            <person name="Kuo A."/>
            <person name="Aerts A."/>
            <person name="Salamov A."/>
            <person name="Lipzen A."/>
            <person name="Labutti K."/>
            <person name="Barry K."/>
            <person name="Miao Y."/>
            <person name="Rahimi M.J."/>
            <person name="Shen Q."/>
            <person name="Grigoriev I.V."/>
            <person name="Kubicek C.P."/>
            <person name="Druzhinina I.S."/>
        </authorList>
    </citation>
    <scope>NUCLEOTIDE SEQUENCE [LARGE SCALE GENOMIC DNA]</scope>
    <source>
        <strain evidence="7">TUCIM 6016</strain>
    </source>
</reference>
<evidence type="ECO:0000256" key="1">
    <source>
        <dbReference type="ARBA" id="ARBA00023015"/>
    </source>
</evidence>
<dbReference type="InterPro" id="IPR051127">
    <property type="entry name" value="Fungal_SecMet_Regulators"/>
</dbReference>
<dbReference type="GeneID" id="36605029"/>
<feature type="non-terminal residue" evidence="6">
    <location>
        <position position="1"/>
    </location>
</feature>
<evidence type="ECO:0008006" key="8">
    <source>
        <dbReference type="Google" id="ProtNLM"/>
    </source>
</evidence>
<accession>A0A2T4BGE5</accession>
<sequence length="339" mass="38019">SIASYTFGWATSTSGPNVVPTPQPIDDEYLAEEGEGVQPPDKPSRLEFFQYYRRLSDVPTDIADNIHLVFQGLAEQGSTSLLTTYISEMPKYCQKLSELLDNLPSHLQEANEHAVDECFQIQGQILRTRCLYVRLTILRPCLLATVANRAIRSELRRAKTSPCSNLTMGLLNDVNKLCVSTARIVLDEVHRNISTVWRTSTWHTLRVTMGSATVLLAASLIDSDVDLYQEPNKTSWEQAVAIFEYYVSYDVSAQGGLQALWDYRQKFEATKRRGESSNEAGLAEPQPYPQGDGALVAESEETPPGIDGVFDSQWPGGDLSQAFYDWNWLDFDIPEFMLS</sequence>
<evidence type="ECO:0000256" key="4">
    <source>
        <dbReference type="ARBA" id="ARBA00023242"/>
    </source>
</evidence>
<dbReference type="Proteomes" id="UP000241546">
    <property type="component" value="Unassembled WGS sequence"/>
</dbReference>
<dbReference type="EMBL" id="KZ680210">
    <property type="protein sequence ID" value="PTB68385.1"/>
    <property type="molecule type" value="Genomic_DNA"/>
</dbReference>
<keyword evidence="2" id="KW-0238">DNA-binding</keyword>